<sequence>MKDLEKSNHLVMLYELYHQLLTEKQQNYFEQYFFDDYSLSEIADEKGVSRNAVYDSLLKITVALDKFEKRLHLLKKQQQRDEIYQKFKNISEYEKIILELQAIDSE</sequence>
<evidence type="ECO:0000313" key="5">
    <source>
        <dbReference type="Proteomes" id="UP000013964"/>
    </source>
</evidence>
<name>R4U2L4_9MOLU</name>
<dbReference type="HOGENOM" id="CLU_129218_1_2_14"/>
<comment type="similarity">
    <text evidence="1 3">Belongs to the UPF0122 family.</text>
</comment>
<dbReference type="PANTHER" id="PTHR40083:SF1">
    <property type="entry name" value="UPF0122 PROTEIN YLXM"/>
    <property type="match status" value="1"/>
</dbReference>
<keyword evidence="5" id="KW-1185">Reference proteome</keyword>
<dbReference type="PANTHER" id="PTHR40083">
    <property type="entry name" value="UPF0122 PROTEIN CBO2450/CLC_2298"/>
    <property type="match status" value="1"/>
</dbReference>
<comment type="function">
    <text evidence="2 3">Might take part in the signal recognition particle (SRP) pathway. This is inferred from the conservation of its genetic proximity to ftsY/ffh. May be a regulatory protein.</text>
</comment>
<dbReference type="InterPro" id="IPR013324">
    <property type="entry name" value="RNA_pol_sigma_r3/r4-like"/>
</dbReference>
<reference evidence="4 5" key="1">
    <citation type="journal article" date="2013" name="Genome Biol. Evol.">
        <title>Complete genomes of two dipteran-associated spiroplasmas provided insights into the origin, dynamics, and impacts of viral invasion in spiroplasma.</title>
        <authorList>
            <person name="Ku C."/>
            <person name="Lo W.S."/>
            <person name="Chen L.L."/>
            <person name="Kuo C.H."/>
        </authorList>
    </citation>
    <scope>NUCLEOTIDE SEQUENCE [LARGE SCALE GENOMIC DNA]</scope>
    <source>
        <strain evidence="4 5">DF-1</strain>
    </source>
</reference>
<dbReference type="InterPro" id="IPR007394">
    <property type="entry name" value="UPF0122"/>
</dbReference>
<evidence type="ECO:0000313" key="4">
    <source>
        <dbReference type="EMBL" id="AGM24688.1"/>
    </source>
</evidence>
<dbReference type="Pfam" id="PF04297">
    <property type="entry name" value="UPF0122"/>
    <property type="match status" value="1"/>
</dbReference>
<dbReference type="SUPFAM" id="SSF88659">
    <property type="entry name" value="Sigma3 and sigma4 domains of RNA polymerase sigma factors"/>
    <property type="match status" value="1"/>
</dbReference>
<accession>R4U2L4</accession>
<proteinExistence type="inferred from homology"/>
<dbReference type="PATRIC" id="fig|1276227.3.peg.101"/>
<dbReference type="InterPro" id="IPR054831">
    <property type="entry name" value="UPF0122_fam_protein"/>
</dbReference>
<dbReference type="OrthoDB" id="404035at2"/>
<dbReference type="Gene3D" id="1.10.10.10">
    <property type="entry name" value="Winged helix-like DNA-binding domain superfamily/Winged helix DNA-binding domain"/>
    <property type="match status" value="1"/>
</dbReference>
<dbReference type="RefSeq" id="WP_016338515.1">
    <property type="nucleotide sequence ID" value="NC_021280.1"/>
</dbReference>
<gene>
    <name evidence="4" type="ORF">SCHRY_v1c01010</name>
</gene>
<evidence type="ECO:0000256" key="1">
    <source>
        <dbReference type="ARBA" id="ARBA00008720"/>
    </source>
</evidence>
<organism evidence="4 5">
    <name type="scientific">Spiroplasma chrysopicola DF-1</name>
    <dbReference type="NCBI Taxonomy" id="1276227"/>
    <lineage>
        <taxon>Bacteria</taxon>
        <taxon>Bacillati</taxon>
        <taxon>Mycoplasmatota</taxon>
        <taxon>Mollicutes</taxon>
        <taxon>Entomoplasmatales</taxon>
        <taxon>Spiroplasmataceae</taxon>
        <taxon>Spiroplasma</taxon>
    </lineage>
</organism>
<dbReference type="EMBL" id="CP005077">
    <property type="protein sequence ID" value="AGM24688.1"/>
    <property type="molecule type" value="Genomic_DNA"/>
</dbReference>
<dbReference type="STRING" id="1276227.SCHRY_v1c01010"/>
<dbReference type="NCBIfam" id="NF045758">
    <property type="entry name" value="YlxM"/>
    <property type="match status" value="1"/>
</dbReference>
<dbReference type="KEGG" id="scr:SCHRY_v1c01010"/>
<evidence type="ECO:0000256" key="2">
    <source>
        <dbReference type="ARBA" id="ARBA00024764"/>
    </source>
</evidence>
<dbReference type="InterPro" id="IPR036388">
    <property type="entry name" value="WH-like_DNA-bd_sf"/>
</dbReference>
<evidence type="ECO:0000256" key="3">
    <source>
        <dbReference type="HAMAP-Rule" id="MF_00245"/>
    </source>
</evidence>
<dbReference type="AlphaFoldDB" id="R4U2L4"/>
<dbReference type="Proteomes" id="UP000013964">
    <property type="component" value="Chromosome"/>
</dbReference>
<dbReference type="eggNOG" id="COG2739">
    <property type="taxonomic scope" value="Bacteria"/>
</dbReference>
<dbReference type="HAMAP" id="MF_00245">
    <property type="entry name" value="UPF0122"/>
    <property type="match status" value="1"/>
</dbReference>
<protein>
    <recommendedName>
        <fullName evidence="3">UPF0122 protein SCHRY_v1c01010</fullName>
    </recommendedName>
</protein>